<sequence>MKKTAFTLALAAALPVPTLAQSDVFTFYGKANASFQSNDEGDGANTDIKSNASRLGVKGELPLDSGIKGIYKMEYEVDIDGEAEETFSQRNIYAGLEGGFGQVIGGKFDTPLKEAQNRVDLFNDLEGDIKSLITRSDNRESNNLQYTTPSFAGFRASAAYISNKDAEIFDSEGNLIDTRDNGTSVSLAYDNNGVYLAYAFDQDVEANDWNVNRLVAQYSFGNLQLGALYEEQEKADHSKQDGWMTSVAYKINNWTAKAQYGQSDIIKDDGETFSLGLDYKLSSAAKVFTFYTDETAADGYERNYFGIGTEFKF</sequence>
<evidence type="ECO:0000256" key="4">
    <source>
        <dbReference type="ARBA" id="ARBA00022452"/>
    </source>
</evidence>
<dbReference type="PANTHER" id="PTHR34501:SF9">
    <property type="entry name" value="MAJOR OUTER MEMBRANE PROTEIN P.IA"/>
    <property type="match status" value="1"/>
</dbReference>
<evidence type="ECO:0000256" key="5">
    <source>
        <dbReference type="ARBA" id="ARBA00022692"/>
    </source>
</evidence>
<dbReference type="Gene3D" id="2.40.160.10">
    <property type="entry name" value="Porin"/>
    <property type="match status" value="1"/>
</dbReference>
<accession>A0ABY2UK00</accession>
<feature type="signal peptide" evidence="11">
    <location>
        <begin position="1"/>
        <end position="20"/>
    </location>
</feature>
<dbReference type="SUPFAM" id="SSF56935">
    <property type="entry name" value="Porins"/>
    <property type="match status" value="1"/>
</dbReference>
<evidence type="ECO:0000256" key="9">
    <source>
        <dbReference type="ARBA" id="ARBA00023136"/>
    </source>
</evidence>
<keyword evidence="8" id="KW-0626">Porin</keyword>
<evidence type="ECO:0000313" key="13">
    <source>
        <dbReference type="EMBL" id="TLM78567.1"/>
    </source>
</evidence>
<keyword evidence="10" id="KW-0998">Cell outer membrane</keyword>
<organism evidence="13 14">
    <name type="scientific">Microbulbifer harenosus</name>
    <dbReference type="NCBI Taxonomy" id="2576840"/>
    <lineage>
        <taxon>Bacteria</taxon>
        <taxon>Pseudomonadati</taxon>
        <taxon>Pseudomonadota</taxon>
        <taxon>Gammaproteobacteria</taxon>
        <taxon>Cellvibrionales</taxon>
        <taxon>Microbulbiferaceae</taxon>
        <taxon>Microbulbifer</taxon>
    </lineage>
</organism>
<dbReference type="InterPro" id="IPR033900">
    <property type="entry name" value="Gram_neg_porin_domain"/>
</dbReference>
<keyword evidence="9" id="KW-0472">Membrane</keyword>
<keyword evidence="6 11" id="KW-0732">Signal</keyword>
<protein>
    <submittedName>
        <fullName evidence="13">Porin</fullName>
    </submittedName>
</protein>
<evidence type="ECO:0000256" key="11">
    <source>
        <dbReference type="SAM" id="SignalP"/>
    </source>
</evidence>
<dbReference type="PRINTS" id="PR00184">
    <property type="entry name" value="NEISSPPORIN"/>
</dbReference>
<keyword evidence="4" id="KW-1134">Transmembrane beta strand</keyword>
<keyword evidence="7" id="KW-0406">Ion transport</keyword>
<evidence type="ECO:0000256" key="6">
    <source>
        <dbReference type="ARBA" id="ARBA00022729"/>
    </source>
</evidence>
<evidence type="ECO:0000313" key="14">
    <source>
        <dbReference type="Proteomes" id="UP000306791"/>
    </source>
</evidence>
<evidence type="ECO:0000256" key="3">
    <source>
        <dbReference type="ARBA" id="ARBA00022448"/>
    </source>
</evidence>
<reference evidence="13 14" key="1">
    <citation type="submission" date="2019-05" db="EMBL/GenBank/DDBJ databases">
        <title>Microbulbifer harenosus sp. nov., an alginate-degrading bacterium isolated from coastal sand.</title>
        <authorList>
            <person name="Huang H."/>
            <person name="Mo K."/>
            <person name="Bao S."/>
        </authorList>
    </citation>
    <scope>NUCLEOTIDE SEQUENCE [LARGE SCALE GENOMIC DNA]</scope>
    <source>
        <strain evidence="13 14">HB161719</strain>
    </source>
</reference>
<evidence type="ECO:0000256" key="10">
    <source>
        <dbReference type="ARBA" id="ARBA00023237"/>
    </source>
</evidence>
<dbReference type="InterPro" id="IPR001702">
    <property type="entry name" value="Porin_Gram-ve"/>
</dbReference>
<keyword evidence="14" id="KW-1185">Reference proteome</keyword>
<dbReference type="InterPro" id="IPR023614">
    <property type="entry name" value="Porin_dom_sf"/>
</dbReference>
<proteinExistence type="predicted"/>
<evidence type="ECO:0000256" key="7">
    <source>
        <dbReference type="ARBA" id="ARBA00023065"/>
    </source>
</evidence>
<feature type="chain" id="PRO_5045188533" evidence="11">
    <location>
        <begin position="21"/>
        <end position="313"/>
    </location>
</feature>
<keyword evidence="3" id="KW-0813">Transport</keyword>
<evidence type="ECO:0000256" key="8">
    <source>
        <dbReference type="ARBA" id="ARBA00023114"/>
    </source>
</evidence>
<feature type="domain" description="Porin" evidence="12">
    <location>
        <begin position="8"/>
        <end position="293"/>
    </location>
</feature>
<comment type="subcellular location">
    <subcellularLocation>
        <location evidence="1">Cell outer membrane</location>
        <topology evidence="1">Multi-pass membrane protein</topology>
    </subcellularLocation>
</comment>
<name>A0ABY2UK00_9GAMM</name>
<dbReference type="InterPro" id="IPR002299">
    <property type="entry name" value="Porin_Neis"/>
</dbReference>
<dbReference type="RefSeq" id="WP_138234598.1">
    <property type="nucleotide sequence ID" value="NZ_CP185860.1"/>
</dbReference>
<evidence type="ECO:0000256" key="1">
    <source>
        <dbReference type="ARBA" id="ARBA00004571"/>
    </source>
</evidence>
<gene>
    <name evidence="13" type="ORF">FDY93_04675</name>
</gene>
<comment type="subunit">
    <text evidence="2">Homotrimer.</text>
</comment>
<evidence type="ECO:0000259" key="12">
    <source>
        <dbReference type="Pfam" id="PF13609"/>
    </source>
</evidence>
<dbReference type="PRINTS" id="PR00182">
    <property type="entry name" value="ECOLNEIPORIN"/>
</dbReference>
<dbReference type="PANTHER" id="PTHR34501">
    <property type="entry name" value="PROTEIN YDDL-RELATED"/>
    <property type="match status" value="1"/>
</dbReference>
<dbReference type="InterPro" id="IPR050298">
    <property type="entry name" value="Gram-neg_bact_OMP"/>
</dbReference>
<dbReference type="CDD" id="cd00342">
    <property type="entry name" value="gram_neg_porins"/>
    <property type="match status" value="1"/>
</dbReference>
<dbReference type="Proteomes" id="UP000306791">
    <property type="component" value="Unassembled WGS sequence"/>
</dbReference>
<dbReference type="Pfam" id="PF13609">
    <property type="entry name" value="Porin_4"/>
    <property type="match status" value="1"/>
</dbReference>
<dbReference type="EMBL" id="VANI01000005">
    <property type="protein sequence ID" value="TLM78567.1"/>
    <property type="molecule type" value="Genomic_DNA"/>
</dbReference>
<evidence type="ECO:0000256" key="2">
    <source>
        <dbReference type="ARBA" id="ARBA00011233"/>
    </source>
</evidence>
<keyword evidence="5" id="KW-0812">Transmembrane</keyword>
<comment type="caution">
    <text evidence="13">The sequence shown here is derived from an EMBL/GenBank/DDBJ whole genome shotgun (WGS) entry which is preliminary data.</text>
</comment>